<sequence length="72" mass="8588">MHKEGEESHRFNDNNNNIIMLTKNALVNPLYSIRHEGLYDPNKTYKPYYKQENSSILKKRRILQSGQDELNH</sequence>
<dbReference type="Proteomes" id="UP000028549">
    <property type="component" value="Unassembled WGS sequence"/>
</dbReference>
<proteinExistence type="predicted"/>
<reference evidence="1 2" key="1">
    <citation type="journal article" date="2005" name="Int. J. Syst. Evol. Microbiol.">
        <title>Bacillus cibi sp. nov., isolated from jeotgal, a traditional Korean fermented seafood.</title>
        <authorList>
            <person name="Yoon J.H."/>
            <person name="Lee C.H."/>
            <person name="Oh T.K."/>
        </authorList>
    </citation>
    <scope>NUCLEOTIDE SEQUENCE [LARGE SCALE GENOMIC DNA]</scope>
    <source>
        <strain evidence="1 2">DSM 16189</strain>
    </source>
</reference>
<gene>
    <name evidence="1" type="ORF">GS18_0206355</name>
</gene>
<organism evidence="1 2">
    <name type="scientific">Metabacillus indicus</name>
    <name type="common">Bacillus indicus</name>
    <dbReference type="NCBI Taxonomy" id="246786"/>
    <lineage>
        <taxon>Bacteria</taxon>
        <taxon>Bacillati</taxon>
        <taxon>Bacillota</taxon>
        <taxon>Bacilli</taxon>
        <taxon>Bacillales</taxon>
        <taxon>Bacillaceae</taxon>
        <taxon>Metabacillus</taxon>
    </lineage>
</organism>
<dbReference type="EMBL" id="JNVC02000001">
    <property type="protein sequence ID" value="KEZ54523.1"/>
    <property type="molecule type" value="Genomic_DNA"/>
</dbReference>
<keyword evidence="2" id="KW-1185">Reference proteome</keyword>
<protein>
    <submittedName>
        <fullName evidence="1">Uncharacterized protein</fullName>
    </submittedName>
</protein>
<dbReference type="STRING" id="246786.GS18_0206355"/>
<evidence type="ECO:0000313" key="1">
    <source>
        <dbReference type="EMBL" id="KEZ54523.1"/>
    </source>
</evidence>
<name>A0A084H4L1_METID</name>
<comment type="caution">
    <text evidence="1">The sequence shown here is derived from an EMBL/GenBank/DDBJ whole genome shotgun (WGS) entry which is preliminary data.</text>
</comment>
<evidence type="ECO:0000313" key="2">
    <source>
        <dbReference type="Proteomes" id="UP000028549"/>
    </source>
</evidence>
<dbReference type="AlphaFoldDB" id="A0A084H4L1"/>
<accession>A0A084H4L1</accession>